<dbReference type="KEGG" id="ccp:CHC_T00001704001"/>
<dbReference type="AlphaFoldDB" id="R7Q3F6"/>
<evidence type="ECO:0000256" key="1">
    <source>
        <dbReference type="SAM" id="SignalP"/>
    </source>
</evidence>
<organism evidence="2 3">
    <name type="scientific">Chondrus crispus</name>
    <name type="common">Carrageen Irish moss</name>
    <name type="synonym">Polymorpha crispa</name>
    <dbReference type="NCBI Taxonomy" id="2769"/>
    <lineage>
        <taxon>Eukaryota</taxon>
        <taxon>Rhodophyta</taxon>
        <taxon>Florideophyceae</taxon>
        <taxon>Rhodymeniophycidae</taxon>
        <taxon>Gigartinales</taxon>
        <taxon>Gigartinaceae</taxon>
        <taxon>Chondrus</taxon>
    </lineage>
</organism>
<keyword evidence="1" id="KW-0732">Signal</keyword>
<evidence type="ECO:0008006" key="4">
    <source>
        <dbReference type="Google" id="ProtNLM"/>
    </source>
</evidence>
<gene>
    <name evidence="2" type="ORF">CHC_T00001704001</name>
</gene>
<evidence type="ECO:0000313" key="3">
    <source>
        <dbReference type="Proteomes" id="UP000012073"/>
    </source>
</evidence>
<sequence length="75" mass="8069">MTPRICRWSRAGTASFTPTGMSLLTMAVTAAPWASPCSRTATTRTPSHPQATPRCRMMSTVVSRSAPRITKSCPT</sequence>
<feature type="chain" id="PRO_5004454505" description="Secreted protein" evidence="1">
    <location>
        <begin position="31"/>
        <end position="75"/>
    </location>
</feature>
<reference evidence="3" key="1">
    <citation type="journal article" date="2013" name="Proc. Natl. Acad. Sci. U.S.A.">
        <title>Genome structure and metabolic features in the red seaweed Chondrus crispus shed light on evolution of the Archaeplastida.</title>
        <authorList>
            <person name="Collen J."/>
            <person name="Porcel B."/>
            <person name="Carre W."/>
            <person name="Ball S.G."/>
            <person name="Chaparro C."/>
            <person name="Tonon T."/>
            <person name="Barbeyron T."/>
            <person name="Michel G."/>
            <person name="Noel B."/>
            <person name="Valentin K."/>
            <person name="Elias M."/>
            <person name="Artiguenave F."/>
            <person name="Arun A."/>
            <person name="Aury J.M."/>
            <person name="Barbosa-Neto J.F."/>
            <person name="Bothwell J.H."/>
            <person name="Bouget F.Y."/>
            <person name="Brillet L."/>
            <person name="Cabello-Hurtado F."/>
            <person name="Capella-Gutierrez S."/>
            <person name="Charrier B."/>
            <person name="Cladiere L."/>
            <person name="Cock J.M."/>
            <person name="Coelho S.M."/>
            <person name="Colleoni C."/>
            <person name="Czjzek M."/>
            <person name="Da Silva C."/>
            <person name="Delage L."/>
            <person name="Denoeud F."/>
            <person name="Deschamps P."/>
            <person name="Dittami S.M."/>
            <person name="Gabaldon T."/>
            <person name="Gachon C.M."/>
            <person name="Groisillier A."/>
            <person name="Herve C."/>
            <person name="Jabbari K."/>
            <person name="Katinka M."/>
            <person name="Kloareg B."/>
            <person name="Kowalczyk N."/>
            <person name="Labadie K."/>
            <person name="Leblanc C."/>
            <person name="Lopez P.J."/>
            <person name="McLachlan D.H."/>
            <person name="Meslet-Cladiere L."/>
            <person name="Moustafa A."/>
            <person name="Nehr Z."/>
            <person name="Nyvall Collen P."/>
            <person name="Panaud O."/>
            <person name="Partensky F."/>
            <person name="Poulain J."/>
            <person name="Rensing S.A."/>
            <person name="Rousvoal S."/>
            <person name="Samson G."/>
            <person name="Symeonidi A."/>
            <person name="Weissenbach J."/>
            <person name="Zambounis A."/>
            <person name="Wincker P."/>
            <person name="Boyen C."/>
        </authorList>
    </citation>
    <scope>NUCLEOTIDE SEQUENCE [LARGE SCALE GENOMIC DNA]</scope>
    <source>
        <strain evidence="3">cv. Stackhouse</strain>
    </source>
</reference>
<dbReference type="EMBL" id="HG001633">
    <property type="protein sequence ID" value="CDF33077.1"/>
    <property type="molecule type" value="Genomic_DNA"/>
</dbReference>
<name>R7Q3F6_CHOCR</name>
<evidence type="ECO:0000313" key="2">
    <source>
        <dbReference type="EMBL" id="CDF33077.1"/>
    </source>
</evidence>
<feature type="signal peptide" evidence="1">
    <location>
        <begin position="1"/>
        <end position="30"/>
    </location>
</feature>
<proteinExistence type="predicted"/>
<keyword evidence="3" id="KW-1185">Reference proteome</keyword>
<dbReference type="Gramene" id="CDF33077">
    <property type="protein sequence ID" value="CDF33077"/>
    <property type="gene ID" value="CHC_T00001704001"/>
</dbReference>
<dbReference type="RefSeq" id="XP_005712880.1">
    <property type="nucleotide sequence ID" value="XM_005712823.1"/>
</dbReference>
<dbReference type="Proteomes" id="UP000012073">
    <property type="component" value="Unassembled WGS sequence"/>
</dbReference>
<accession>R7Q3F6</accession>
<protein>
    <recommendedName>
        <fullName evidence="4">Secreted protein</fullName>
    </recommendedName>
</protein>
<dbReference type="GeneID" id="17320597"/>